<gene>
    <name evidence="2" type="ORF">WP8S17C03_35640</name>
</gene>
<dbReference type="EMBL" id="AP022213">
    <property type="protein sequence ID" value="BBT17515.1"/>
    <property type="molecule type" value="Genomic_DNA"/>
</dbReference>
<feature type="signal peptide" evidence="1">
    <location>
        <begin position="1"/>
        <end position="21"/>
    </location>
</feature>
<evidence type="ECO:0000313" key="2">
    <source>
        <dbReference type="EMBL" id="BBT17515.1"/>
    </source>
</evidence>
<keyword evidence="1" id="KW-0732">Signal</keyword>
<proteinExistence type="predicted"/>
<organism evidence="2 3">
    <name type="scientific">Metapseudomonas otitidis</name>
    <dbReference type="NCBI Taxonomy" id="319939"/>
    <lineage>
        <taxon>Bacteria</taxon>
        <taxon>Pseudomonadati</taxon>
        <taxon>Pseudomonadota</taxon>
        <taxon>Gammaproteobacteria</taxon>
        <taxon>Pseudomonadales</taxon>
        <taxon>Pseudomonadaceae</taxon>
        <taxon>Metapseudomonas</taxon>
    </lineage>
</organism>
<evidence type="ECO:0000313" key="3">
    <source>
        <dbReference type="Proteomes" id="UP000515591"/>
    </source>
</evidence>
<protein>
    <submittedName>
        <fullName evidence="2">Uncharacterized protein</fullName>
    </submittedName>
</protein>
<dbReference type="Proteomes" id="UP000515591">
    <property type="component" value="Chromosome"/>
</dbReference>
<dbReference type="RefSeq" id="WP_182850452.1">
    <property type="nucleotide sequence ID" value="NZ_AP022213.1"/>
</dbReference>
<accession>A0A6S5RXP0</accession>
<name>A0A6S5RXP0_9GAMM</name>
<dbReference type="AlphaFoldDB" id="A0A6S5RXP0"/>
<sequence>MRTLSNIILWITAAFASNTMAETLHLKIQDSIKETLITSGLCKSLKDCAEKKYIYSEHSNGIYLNFYKITEKRHIAAIASTAVNEALSQEEKIPLILNFYEKDHEEYTNIKSFFKKPLTTIKVE</sequence>
<reference evidence="2 3" key="1">
    <citation type="submission" date="2019-12" db="EMBL/GenBank/DDBJ databases">
        <title>complete genome sequences of Pseudomonas otitidis str. WP8-S17-CRE-03 isolated from wastewater treatment plant effluent.</title>
        <authorList>
            <person name="Sekizuka T."/>
            <person name="Itokawa K."/>
            <person name="Yatsu K."/>
            <person name="Inamine Y."/>
            <person name="Kuroda M."/>
        </authorList>
    </citation>
    <scope>NUCLEOTIDE SEQUENCE [LARGE SCALE GENOMIC DNA]</scope>
    <source>
        <strain evidence="2 3">WP8-S17-CRE-03</strain>
    </source>
</reference>
<evidence type="ECO:0000256" key="1">
    <source>
        <dbReference type="SAM" id="SignalP"/>
    </source>
</evidence>
<feature type="chain" id="PRO_5028461411" evidence="1">
    <location>
        <begin position="22"/>
        <end position="124"/>
    </location>
</feature>